<evidence type="ECO:0000256" key="1">
    <source>
        <dbReference type="SAM" id="SignalP"/>
    </source>
</evidence>
<name>A0AAF3J2M0_9BILA</name>
<evidence type="ECO:0000313" key="3">
    <source>
        <dbReference type="WBParaSite" id="MBELARI_LOCUS1235.1"/>
    </source>
</evidence>
<sequence>MLCFQSYSTLLIAALLAVSYGFTKIPNSYTIAQRTSACQDYCKGQSISVTTGFAFLTSGWQLCTCPIAQLSGQMPAEMCEYMGYLREIGRLEQHWCLLLDG</sequence>
<keyword evidence="1" id="KW-0732">Signal</keyword>
<dbReference type="WBParaSite" id="MBELARI_LOCUS2076.1">
    <property type="protein sequence ID" value="MBELARI_LOCUS2076.1"/>
    <property type="gene ID" value="MBELARI_LOCUS2076"/>
</dbReference>
<feature type="chain" id="PRO_5041856450" evidence="1">
    <location>
        <begin position="22"/>
        <end position="101"/>
    </location>
</feature>
<dbReference type="Proteomes" id="UP000887575">
    <property type="component" value="Unassembled WGS sequence"/>
</dbReference>
<keyword evidence="2" id="KW-1185">Reference proteome</keyword>
<accession>A0AAF3J2M0</accession>
<dbReference type="AlphaFoldDB" id="A0AAF3J2M0"/>
<dbReference type="WBParaSite" id="MBELARI_LOCUS1235.1">
    <property type="protein sequence ID" value="MBELARI_LOCUS1235.1"/>
    <property type="gene ID" value="MBELARI_LOCUS1235"/>
</dbReference>
<proteinExistence type="predicted"/>
<evidence type="ECO:0000313" key="2">
    <source>
        <dbReference type="Proteomes" id="UP000887575"/>
    </source>
</evidence>
<evidence type="ECO:0000313" key="4">
    <source>
        <dbReference type="WBParaSite" id="MBELARI_LOCUS2076.1"/>
    </source>
</evidence>
<organism evidence="2 3">
    <name type="scientific">Mesorhabditis belari</name>
    <dbReference type="NCBI Taxonomy" id="2138241"/>
    <lineage>
        <taxon>Eukaryota</taxon>
        <taxon>Metazoa</taxon>
        <taxon>Ecdysozoa</taxon>
        <taxon>Nematoda</taxon>
        <taxon>Chromadorea</taxon>
        <taxon>Rhabditida</taxon>
        <taxon>Rhabditina</taxon>
        <taxon>Rhabditomorpha</taxon>
        <taxon>Rhabditoidea</taxon>
        <taxon>Rhabditidae</taxon>
        <taxon>Mesorhabditinae</taxon>
        <taxon>Mesorhabditis</taxon>
    </lineage>
</organism>
<reference evidence="3 4" key="1">
    <citation type="submission" date="2024-02" db="UniProtKB">
        <authorList>
            <consortium name="WormBaseParasite"/>
        </authorList>
    </citation>
    <scope>IDENTIFICATION</scope>
</reference>
<protein>
    <submittedName>
        <fullName evidence="3 4">Uncharacterized protein</fullName>
    </submittedName>
</protein>
<feature type="signal peptide" evidence="1">
    <location>
        <begin position="1"/>
        <end position="21"/>
    </location>
</feature>